<dbReference type="InterPro" id="IPR012337">
    <property type="entry name" value="RNaseH-like_sf"/>
</dbReference>
<reference evidence="2" key="1">
    <citation type="journal article" date="2019" name="Sci. Rep.">
        <title>Draft genome of Tanacetum cinerariifolium, the natural source of mosquito coil.</title>
        <authorList>
            <person name="Yamashiro T."/>
            <person name="Shiraishi A."/>
            <person name="Satake H."/>
            <person name="Nakayama K."/>
        </authorList>
    </citation>
    <scope>NUCLEOTIDE SEQUENCE</scope>
</reference>
<organism evidence="2">
    <name type="scientific">Tanacetum cinerariifolium</name>
    <name type="common">Dalmatian daisy</name>
    <name type="synonym">Chrysanthemum cinerariifolium</name>
    <dbReference type="NCBI Taxonomy" id="118510"/>
    <lineage>
        <taxon>Eukaryota</taxon>
        <taxon>Viridiplantae</taxon>
        <taxon>Streptophyta</taxon>
        <taxon>Embryophyta</taxon>
        <taxon>Tracheophyta</taxon>
        <taxon>Spermatophyta</taxon>
        <taxon>Magnoliopsida</taxon>
        <taxon>eudicotyledons</taxon>
        <taxon>Gunneridae</taxon>
        <taxon>Pentapetalae</taxon>
        <taxon>asterids</taxon>
        <taxon>campanulids</taxon>
        <taxon>Asterales</taxon>
        <taxon>Asteraceae</taxon>
        <taxon>Asteroideae</taxon>
        <taxon>Anthemideae</taxon>
        <taxon>Anthemidinae</taxon>
        <taxon>Tanacetum</taxon>
    </lineage>
</organism>
<protein>
    <recommendedName>
        <fullName evidence="1">Retroviral polymerase SH3-like domain-containing protein</fullName>
    </recommendedName>
</protein>
<sequence length="666" mass="74192">MAFVVNSVLAYGVDLVLIKEFASFALQKLKIHSLMNQLRILTMILQTLSTHHHSPRHTLESVIPLIDITSQLPLSIVITTSPSVLATMEREDSLIMGNEELSTIPEKESNKVIKSSVEDLVPILIESKDTSGSDCECDLSLCDNFSAINVFEEKCVTFSNTVFNSSDDFTSSDDESLSDKDVPNNNFKIYSNPFFEFDDEYISSDVNPLFDEVLETSSDDVELLLHRDPSTPKMSVVSILEGFTDEPPLKEDDELFDLEPKNDEWKKILYDAPIDDLMIEDKVFNVRICEKKISPTYGIKREFSVPRTPQQNEIAERKNRTLIEAARTLVLVTKPHNKTPYELLHGRLPSIGFMRPFGCPVTILNTLDPLGNFQGKVDEGFLVGYSVCSKAFRVFNSRTRTVQETLHVNFMENKPNVAGSGSAWLFDIDSLTRTMNYLPVTAKNQTNTHADVLVDGKEHDDNIQKFVSLDIHSSSSGAQIRNQGHKTENKDKEKSIVVTITGFRDSNEEFEECINNSSNGVNVAGSSASAARLNFTNSTNDFSVAGPSNTAASPPIENSALQNVSTFSHDADMPNMENYTHSDDADDVGAETDINNLKSTISVSPIRTSRIHKDHPTSQIIGDLSLTTQNRSMAKAIKDQGGLSQMFNEDFHTCMFACFFSQKEPK</sequence>
<dbReference type="PANTHER" id="PTHR42648">
    <property type="entry name" value="TRANSPOSASE, PUTATIVE-RELATED"/>
    <property type="match status" value="1"/>
</dbReference>
<comment type="caution">
    <text evidence="2">The sequence shown here is derived from an EMBL/GenBank/DDBJ whole genome shotgun (WGS) entry which is preliminary data.</text>
</comment>
<dbReference type="AlphaFoldDB" id="A0A6L2N8P3"/>
<dbReference type="GO" id="GO:0003676">
    <property type="term" value="F:nucleic acid binding"/>
    <property type="evidence" value="ECO:0007669"/>
    <property type="project" value="InterPro"/>
</dbReference>
<accession>A0A6L2N8P3</accession>
<dbReference type="InterPro" id="IPR036397">
    <property type="entry name" value="RNaseH_sf"/>
</dbReference>
<name>A0A6L2N8P3_TANCI</name>
<evidence type="ECO:0000313" key="2">
    <source>
        <dbReference type="EMBL" id="GEU81807.1"/>
    </source>
</evidence>
<dbReference type="InterPro" id="IPR057670">
    <property type="entry name" value="SH3_retrovirus"/>
</dbReference>
<dbReference type="InterPro" id="IPR039537">
    <property type="entry name" value="Retrotran_Ty1/copia-like"/>
</dbReference>
<gene>
    <name evidence="2" type="ORF">Tci_053785</name>
</gene>
<evidence type="ECO:0000259" key="1">
    <source>
        <dbReference type="Pfam" id="PF25597"/>
    </source>
</evidence>
<dbReference type="EMBL" id="BKCJ010008358">
    <property type="protein sequence ID" value="GEU81807.1"/>
    <property type="molecule type" value="Genomic_DNA"/>
</dbReference>
<dbReference type="SUPFAM" id="SSF53098">
    <property type="entry name" value="Ribonuclease H-like"/>
    <property type="match status" value="1"/>
</dbReference>
<dbReference type="Gene3D" id="3.30.420.10">
    <property type="entry name" value="Ribonuclease H-like superfamily/Ribonuclease H"/>
    <property type="match status" value="1"/>
</dbReference>
<proteinExistence type="predicted"/>
<dbReference type="Pfam" id="PF25597">
    <property type="entry name" value="SH3_retrovirus"/>
    <property type="match status" value="1"/>
</dbReference>
<dbReference type="PANTHER" id="PTHR42648:SF32">
    <property type="entry name" value="RIBONUCLEASE H-LIKE DOMAIN, GAG-PRE-INTEGRASE DOMAIN PROTEIN-RELATED"/>
    <property type="match status" value="1"/>
</dbReference>
<feature type="domain" description="Retroviral polymerase SH3-like" evidence="1">
    <location>
        <begin position="370"/>
        <end position="414"/>
    </location>
</feature>